<name>A0A644WU25_9ZZZZ</name>
<comment type="caution">
    <text evidence="1">The sequence shown here is derived from an EMBL/GenBank/DDBJ whole genome shotgun (WGS) entry which is preliminary data.</text>
</comment>
<dbReference type="EMBL" id="VSSQ01001145">
    <property type="protein sequence ID" value="MPM05574.1"/>
    <property type="molecule type" value="Genomic_DNA"/>
</dbReference>
<gene>
    <name evidence="1" type="ORF">SDC9_51864</name>
</gene>
<evidence type="ECO:0000313" key="1">
    <source>
        <dbReference type="EMBL" id="MPM05574.1"/>
    </source>
</evidence>
<sequence length="142" mass="16213">MNFFEKELQKMVNLGIPVTSPKYVGGACYGKLDDDLRIKLQFVTLGHAEHYEAIKATVINRVDGPVDSAIFRFSDVLGKKQVSNPNFTDGITPYAWAYYGKIDWYVYRPTAQDYKQLFTAVNDYCGIFQTQQMADRGMQMSQ</sequence>
<organism evidence="1">
    <name type="scientific">bioreactor metagenome</name>
    <dbReference type="NCBI Taxonomy" id="1076179"/>
    <lineage>
        <taxon>unclassified sequences</taxon>
        <taxon>metagenomes</taxon>
        <taxon>ecological metagenomes</taxon>
    </lineage>
</organism>
<accession>A0A644WU25</accession>
<reference evidence="1" key="1">
    <citation type="submission" date="2019-08" db="EMBL/GenBank/DDBJ databases">
        <authorList>
            <person name="Kucharzyk K."/>
            <person name="Murdoch R.W."/>
            <person name="Higgins S."/>
            <person name="Loffler F."/>
        </authorList>
    </citation>
    <scope>NUCLEOTIDE SEQUENCE</scope>
</reference>
<protein>
    <submittedName>
        <fullName evidence="1">Uncharacterized protein</fullName>
    </submittedName>
</protein>
<proteinExistence type="predicted"/>
<dbReference type="AlphaFoldDB" id="A0A644WU25"/>